<evidence type="ECO:0000313" key="1">
    <source>
        <dbReference type="EMBL" id="KAJ8680428.1"/>
    </source>
</evidence>
<dbReference type="EMBL" id="CM056742">
    <property type="protein sequence ID" value="KAJ8680428.1"/>
    <property type="molecule type" value="Genomic_DNA"/>
</dbReference>
<evidence type="ECO:0000313" key="2">
    <source>
        <dbReference type="Proteomes" id="UP001239111"/>
    </source>
</evidence>
<sequence>MDWSDEGKREKRKRKKISTKIREGGCLYTEHVTELEWSNQLSGAPKCRQKLTKIERAVLECMCIVLGARALGQKAQIEREIGTELSEGHGGSADPTVFTSLVSRALFFIARSTATDLRIVFYYGKDLNEF</sequence>
<accession>A0ACC2PBF8</accession>
<name>A0ACC2PBF8_9HYME</name>
<comment type="caution">
    <text evidence="1">The sequence shown here is derived from an EMBL/GenBank/DDBJ whole genome shotgun (WGS) entry which is preliminary data.</text>
</comment>
<organism evidence="1 2">
    <name type="scientific">Eretmocerus hayati</name>
    <dbReference type="NCBI Taxonomy" id="131215"/>
    <lineage>
        <taxon>Eukaryota</taxon>
        <taxon>Metazoa</taxon>
        <taxon>Ecdysozoa</taxon>
        <taxon>Arthropoda</taxon>
        <taxon>Hexapoda</taxon>
        <taxon>Insecta</taxon>
        <taxon>Pterygota</taxon>
        <taxon>Neoptera</taxon>
        <taxon>Endopterygota</taxon>
        <taxon>Hymenoptera</taxon>
        <taxon>Apocrita</taxon>
        <taxon>Proctotrupomorpha</taxon>
        <taxon>Chalcidoidea</taxon>
        <taxon>Aphelinidae</taxon>
        <taxon>Aphelininae</taxon>
        <taxon>Eretmocerus</taxon>
    </lineage>
</organism>
<protein>
    <submittedName>
        <fullName evidence="1">Uncharacterized protein</fullName>
    </submittedName>
</protein>
<proteinExistence type="predicted"/>
<reference evidence="1" key="1">
    <citation type="submission" date="2023-04" db="EMBL/GenBank/DDBJ databases">
        <title>A chromosome-level genome assembly of the parasitoid wasp Eretmocerus hayati.</title>
        <authorList>
            <person name="Zhong Y."/>
            <person name="Liu S."/>
            <person name="Liu Y."/>
        </authorList>
    </citation>
    <scope>NUCLEOTIDE SEQUENCE</scope>
    <source>
        <strain evidence="1">ZJU_SS_LIU_2023</strain>
    </source>
</reference>
<keyword evidence="2" id="KW-1185">Reference proteome</keyword>
<dbReference type="Proteomes" id="UP001239111">
    <property type="component" value="Chromosome 2"/>
</dbReference>
<gene>
    <name evidence="1" type="ORF">QAD02_016215</name>
</gene>